<comment type="caution">
    <text evidence="4">The sequence shown here is derived from an EMBL/GenBank/DDBJ whole genome shotgun (WGS) entry which is preliminary data.</text>
</comment>
<keyword evidence="1" id="KW-0175">Coiled coil</keyword>
<proteinExistence type="predicted"/>
<protein>
    <recommendedName>
        <fullName evidence="6">Peptidase</fullName>
    </recommendedName>
</protein>
<name>A0A2K2U451_9ACTN</name>
<dbReference type="CDD" id="cd22191">
    <property type="entry name" value="DPBB_RlpA_EXP_N-like"/>
    <property type="match status" value="1"/>
</dbReference>
<feature type="compositionally biased region" description="Basic and acidic residues" evidence="2">
    <location>
        <begin position="234"/>
        <end position="251"/>
    </location>
</feature>
<gene>
    <name evidence="4" type="ORF">C2L80_08725</name>
</gene>
<feature type="chain" id="PRO_5014378465" description="Peptidase" evidence="3">
    <location>
        <begin position="36"/>
        <end position="422"/>
    </location>
</feature>
<feature type="compositionally biased region" description="Low complexity" evidence="2">
    <location>
        <begin position="304"/>
        <end position="314"/>
    </location>
</feature>
<keyword evidence="5" id="KW-1185">Reference proteome</keyword>
<feature type="coiled-coil region" evidence="1">
    <location>
        <begin position="54"/>
        <end position="123"/>
    </location>
</feature>
<evidence type="ECO:0000256" key="1">
    <source>
        <dbReference type="SAM" id="Coils"/>
    </source>
</evidence>
<feature type="compositionally biased region" description="Basic and acidic residues" evidence="2">
    <location>
        <begin position="205"/>
        <end position="217"/>
    </location>
</feature>
<accession>A0A2K2U451</accession>
<organism evidence="4 5">
    <name type="scientific">Rubneribacter badeniensis</name>
    <dbReference type="NCBI Taxonomy" id="2070688"/>
    <lineage>
        <taxon>Bacteria</taxon>
        <taxon>Bacillati</taxon>
        <taxon>Actinomycetota</taxon>
        <taxon>Coriobacteriia</taxon>
        <taxon>Eggerthellales</taxon>
        <taxon>Eggerthellaceae</taxon>
        <taxon>Rubneribacter</taxon>
    </lineage>
</organism>
<dbReference type="EMBL" id="PPEL01000051">
    <property type="protein sequence ID" value="PNV65049.1"/>
    <property type="molecule type" value="Genomic_DNA"/>
</dbReference>
<dbReference type="RefSeq" id="WP_087198367.1">
    <property type="nucleotide sequence ID" value="NZ_PPEL01000051.1"/>
</dbReference>
<evidence type="ECO:0000313" key="5">
    <source>
        <dbReference type="Proteomes" id="UP000236488"/>
    </source>
</evidence>
<dbReference type="SUPFAM" id="SSF50685">
    <property type="entry name" value="Barwin-like endoglucanases"/>
    <property type="match status" value="1"/>
</dbReference>
<evidence type="ECO:0000313" key="4">
    <source>
        <dbReference type="EMBL" id="PNV65049.1"/>
    </source>
</evidence>
<evidence type="ECO:0008006" key="6">
    <source>
        <dbReference type="Google" id="ProtNLM"/>
    </source>
</evidence>
<evidence type="ECO:0000256" key="3">
    <source>
        <dbReference type="SAM" id="SignalP"/>
    </source>
</evidence>
<dbReference type="AlphaFoldDB" id="A0A2K2U451"/>
<evidence type="ECO:0000256" key="2">
    <source>
        <dbReference type="SAM" id="MobiDB-lite"/>
    </source>
</evidence>
<feature type="region of interest" description="Disordered" evidence="2">
    <location>
        <begin position="205"/>
        <end position="314"/>
    </location>
</feature>
<feature type="compositionally biased region" description="Polar residues" evidence="2">
    <location>
        <begin position="267"/>
        <end position="280"/>
    </location>
</feature>
<reference evidence="4 5" key="1">
    <citation type="journal article" date="2018" name="Int. J. Syst. Evol. Microbiol.">
        <title>Rubneribacter badeniensis gen. nov., sp. nov. and Enteroscipio rubneri gen. nov., sp. nov., new members of the Eggerthellaceae isolated from human faeces.</title>
        <authorList>
            <person name="Danylec N."/>
            <person name="Gobl A."/>
            <person name="Stoll D.A."/>
            <person name="Hetzer B."/>
            <person name="Kulling S.E."/>
            <person name="Huch M."/>
        </authorList>
    </citation>
    <scope>NUCLEOTIDE SEQUENCE [LARGE SCALE GENOMIC DNA]</scope>
    <source>
        <strain evidence="4 5">ResAG-85</strain>
    </source>
</reference>
<feature type="compositionally biased region" description="Low complexity" evidence="2">
    <location>
        <begin position="218"/>
        <end position="233"/>
    </location>
</feature>
<dbReference type="Proteomes" id="UP000236488">
    <property type="component" value="Unassembled WGS sequence"/>
</dbReference>
<sequence>MMVRTMPTSRRARAVARGALACLVALGLALPAAFADPGRSAWADEAPAAEAGEAEAAQQAADEAQEALDEAQSAVDDAQSTLDDAEGRAASIASDYEALEQEIAELQARIDETAAQAMEAQAAVVEGRNALAKSAAYEYANGGAAESVLSLLFESSDFGELLRNLAYLDSIMRYQADEVAAQKERSARFDALVAELNSQKDAQDAKLAELEQKRAEAEQAAAEASTQLQSAQSERSDQASRLEELKRKAEEAAAAGELSEPVAVEEANTNTMRPGDQQQEVKPDPAPQPDAGEGDDAGTGGSSSGNNTGPSAGAGWSTGIASAYGGSTDPYTPNPGVTATGDVCDDWSMGVAVPMAWDRYWQYYGRTVEISYNGITVFAIVNDCGYMGGGSRSLDLQPGVWKAFGYSSCTEWGLRTVQYRFL</sequence>
<dbReference type="InterPro" id="IPR036908">
    <property type="entry name" value="RlpA-like_sf"/>
</dbReference>
<dbReference type="Gene3D" id="6.10.250.3150">
    <property type="match status" value="1"/>
</dbReference>
<feature type="signal peptide" evidence="3">
    <location>
        <begin position="1"/>
        <end position="35"/>
    </location>
</feature>
<dbReference type="SUPFAM" id="SSF57997">
    <property type="entry name" value="Tropomyosin"/>
    <property type="match status" value="1"/>
</dbReference>
<keyword evidence="3" id="KW-0732">Signal</keyword>